<keyword evidence="2" id="KW-1185">Reference proteome</keyword>
<accession>A0A8J4UN68</accession>
<evidence type="ECO:0000313" key="2">
    <source>
        <dbReference type="Proteomes" id="UP000727407"/>
    </source>
</evidence>
<sequence>MELHQQTRLSSAGLEARLDLTFNPGGRASSTGVVQQQDYLSSVWLSKKDKLEH</sequence>
<protein>
    <submittedName>
        <fullName evidence="1">Inactive phospholipase D5 isoform X1</fullName>
    </submittedName>
</protein>
<dbReference type="AlphaFoldDB" id="A0A8J4UN68"/>
<proteinExistence type="predicted"/>
<dbReference type="Proteomes" id="UP000727407">
    <property type="component" value="Unassembled WGS sequence"/>
</dbReference>
<evidence type="ECO:0000313" key="1">
    <source>
        <dbReference type="EMBL" id="KAF5902187.1"/>
    </source>
</evidence>
<name>A0A8J4UN68_CLAMG</name>
<dbReference type="OrthoDB" id="1923775at2759"/>
<gene>
    <name evidence="1" type="ORF">DAT39_008091</name>
</gene>
<feature type="non-terminal residue" evidence="1">
    <location>
        <position position="53"/>
    </location>
</feature>
<organism evidence="1 2">
    <name type="scientific">Clarias magur</name>
    <name type="common">Asian catfish</name>
    <name type="synonym">Macropteronotus magur</name>
    <dbReference type="NCBI Taxonomy" id="1594786"/>
    <lineage>
        <taxon>Eukaryota</taxon>
        <taxon>Metazoa</taxon>
        <taxon>Chordata</taxon>
        <taxon>Craniata</taxon>
        <taxon>Vertebrata</taxon>
        <taxon>Euteleostomi</taxon>
        <taxon>Actinopterygii</taxon>
        <taxon>Neopterygii</taxon>
        <taxon>Teleostei</taxon>
        <taxon>Ostariophysi</taxon>
        <taxon>Siluriformes</taxon>
        <taxon>Clariidae</taxon>
        <taxon>Clarias</taxon>
    </lineage>
</organism>
<reference evidence="1" key="1">
    <citation type="submission" date="2020-07" db="EMBL/GenBank/DDBJ databases">
        <title>Clarias magur genome sequencing, assembly and annotation.</title>
        <authorList>
            <person name="Kushwaha B."/>
            <person name="Kumar R."/>
            <person name="Das P."/>
            <person name="Joshi C.G."/>
            <person name="Kumar D."/>
            <person name="Nagpure N.S."/>
            <person name="Pandey M."/>
            <person name="Agarwal S."/>
            <person name="Srivastava S."/>
            <person name="Singh M."/>
            <person name="Sahoo L."/>
            <person name="Jayasankar P."/>
            <person name="Meher P.K."/>
            <person name="Koringa P.G."/>
            <person name="Iquebal M.A."/>
            <person name="Das S.P."/>
            <person name="Bit A."/>
            <person name="Patnaik S."/>
            <person name="Patel N."/>
            <person name="Shah T.M."/>
            <person name="Hinsu A."/>
            <person name="Jena J.K."/>
        </authorList>
    </citation>
    <scope>NUCLEOTIDE SEQUENCE</scope>
    <source>
        <strain evidence="1">CIFAMagur01</strain>
        <tissue evidence="1">Testis</tissue>
    </source>
</reference>
<comment type="caution">
    <text evidence="1">The sequence shown here is derived from an EMBL/GenBank/DDBJ whole genome shotgun (WGS) entry which is preliminary data.</text>
</comment>
<dbReference type="EMBL" id="QNUK01000095">
    <property type="protein sequence ID" value="KAF5902187.1"/>
    <property type="molecule type" value="Genomic_DNA"/>
</dbReference>